<dbReference type="NCBIfam" id="NF007020">
    <property type="entry name" value="PRK09485.1"/>
    <property type="match status" value="1"/>
</dbReference>
<dbReference type="Pfam" id="PF02574">
    <property type="entry name" value="S-methyl_trans"/>
    <property type="match status" value="1"/>
</dbReference>
<protein>
    <submittedName>
        <fullName evidence="7">Homocysteine S-methyltransferase</fullName>
        <ecNumber evidence="7">2.1.1.10</ecNumber>
    </submittedName>
</protein>
<dbReference type="InterPro" id="IPR051486">
    <property type="entry name" value="Hcy_S-methyltransferase"/>
</dbReference>
<dbReference type="PANTHER" id="PTHR46015:SF1">
    <property type="entry name" value="HOMOCYSTEINE S-METHYLTRANSFERASE-LIKE ISOFORM 1"/>
    <property type="match status" value="1"/>
</dbReference>
<feature type="binding site" evidence="5">
    <location>
        <position position="285"/>
    </location>
    <ligand>
        <name>Zn(2+)</name>
        <dbReference type="ChEBI" id="CHEBI:29105"/>
    </ligand>
</feature>
<dbReference type="InterPro" id="IPR003726">
    <property type="entry name" value="HCY_dom"/>
</dbReference>
<evidence type="ECO:0000313" key="7">
    <source>
        <dbReference type="EMBL" id="UYG16233.1"/>
    </source>
</evidence>
<keyword evidence="3 5" id="KW-0479">Metal-binding</keyword>
<evidence type="ECO:0000256" key="5">
    <source>
        <dbReference type="PROSITE-ProRule" id="PRU00333"/>
    </source>
</evidence>
<feature type="domain" description="Hcy-binding" evidence="6">
    <location>
        <begin position="1"/>
        <end position="300"/>
    </location>
</feature>
<keyword evidence="2 5" id="KW-0808">Transferase</keyword>
<dbReference type="SUPFAM" id="SSF82282">
    <property type="entry name" value="Homocysteine S-methyltransferase"/>
    <property type="match status" value="1"/>
</dbReference>
<feature type="binding site" evidence="5">
    <location>
        <position position="220"/>
    </location>
    <ligand>
        <name>Zn(2+)</name>
        <dbReference type="ChEBI" id="CHEBI:29105"/>
    </ligand>
</feature>
<dbReference type="EMBL" id="CP107020">
    <property type="protein sequence ID" value="UYG16233.1"/>
    <property type="molecule type" value="Genomic_DNA"/>
</dbReference>
<organism evidence="7 8">
    <name type="scientific">Brachybacterium huguangmaarense</name>
    <dbReference type="NCBI Taxonomy" id="1652028"/>
    <lineage>
        <taxon>Bacteria</taxon>
        <taxon>Bacillati</taxon>
        <taxon>Actinomycetota</taxon>
        <taxon>Actinomycetes</taxon>
        <taxon>Micrococcales</taxon>
        <taxon>Dermabacteraceae</taxon>
        <taxon>Brachybacterium</taxon>
    </lineage>
</organism>
<proteinExistence type="predicted"/>
<keyword evidence="4 5" id="KW-0862">Zinc</keyword>
<evidence type="ECO:0000259" key="6">
    <source>
        <dbReference type="PROSITE" id="PS50970"/>
    </source>
</evidence>
<dbReference type="Gene3D" id="3.20.20.330">
    <property type="entry name" value="Homocysteine-binding-like domain"/>
    <property type="match status" value="1"/>
</dbReference>
<dbReference type="RefSeq" id="WP_263593446.1">
    <property type="nucleotide sequence ID" value="NZ_CP107020.1"/>
</dbReference>
<reference evidence="7" key="1">
    <citation type="submission" date="2022-10" db="EMBL/GenBank/DDBJ databases">
        <title>Whole-Genome Sequencing of Brachybacterium huguangmaarense BRM-3, Isolated from Betula schmidtii.</title>
        <authorList>
            <person name="Haam D."/>
        </authorList>
    </citation>
    <scope>NUCLEOTIDE SEQUENCE</scope>
    <source>
        <strain evidence="7">BRM-3</strain>
    </source>
</reference>
<keyword evidence="8" id="KW-1185">Reference proteome</keyword>
<evidence type="ECO:0000256" key="3">
    <source>
        <dbReference type="ARBA" id="ARBA00022723"/>
    </source>
</evidence>
<keyword evidence="1 5" id="KW-0489">Methyltransferase</keyword>
<accession>A0ABY6FZ65</accession>
<dbReference type="PIRSF" id="PIRSF037505">
    <property type="entry name" value="Betaine_HMT"/>
    <property type="match status" value="1"/>
</dbReference>
<dbReference type="InterPro" id="IPR036589">
    <property type="entry name" value="HCY_dom_sf"/>
</dbReference>
<name>A0ABY6FZ65_9MICO</name>
<dbReference type="Proteomes" id="UP001164305">
    <property type="component" value="Chromosome"/>
</dbReference>
<evidence type="ECO:0000313" key="8">
    <source>
        <dbReference type="Proteomes" id="UP001164305"/>
    </source>
</evidence>
<dbReference type="PANTHER" id="PTHR46015">
    <property type="entry name" value="ZGC:172121"/>
    <property type="match status" value="1"/>
</dbReference>
<evidence type="ECO:0000256" key="1">
    <source>
        <dbReference type="ARBA" id="ARBA00022603"/>
    </source>
</evidence>
<dbReference type="GO" id="GO:0008168">
    <property type="term" value="F:methyltransferase activity"/>
    <property type="evidence" value="ECO:0007669"/>
    <property type="project" value="UniProtKB-KW"/>
</dbReference>
<dbReference type="InterPro" id="IPR017226">
    <property type="entry name" value="BHMT-like"/>
</dbReference>
<evidence type="ECO:0000256" key="2">
    <source>
        <dbReference type="ARBA" id="ARBA00022679"/>
    </source>
</evidence>
<feature type="binding site" evidence="5">
    <location>
        <position position="286"/>
    </location>
    <ligand>
        <name>Zn(2+)</name>
        <dbReference type="ChEBI" id="CHEBI:29105"/>
    </ligand>
</feature>
<evidence type="ECO:0000256" key="4">
    <source>
        <dbReference type="ARBA" id="ARBA00022833"/>
    </source>
</evidence>
<dbReference type="PROSITE" id="PS50970">
    <property type="entry name" value="HCY"/>
    <property type="match status" value="1"/>
</dbReference>
<gene>
    <name evidence="7" type="primary">mmuM</name>
    <name evidence="7" type="ORF">BRM3_11505</name>
</gene>
<dbReference type="GO" id="GO:0032259">
    <property type="term" value="P:methylation"/>
    <property type="evidence" value="ECO:0007669"/>
    <property type="project" value="UniProtKB-KW"/>
</dbReference>
<comment type="cofactor">
    <cofactor evidence="5">
        <name>Zn(2+)</name>
        <dbReference type="ChEBI" id="CHEBI:29105"/>
    </cofactor>
</comment>
<sequence>MTATPLLDPDRIVVLDGGLGTHLAARGNDVTDDLWSARILRDRPEEVRAAHVDFFRSGAEVATSCSYQVTFDGLAAAGASRTETEELLRASVRLAREASEEIAGDPAPRWVAASVGPYGAGPGRGTEYDGDYGLDVAALRSWHRPRLEVLAEGGADVLLAETIPSVREVEALAFELAAVDAPALLSVTVGGDRLRDGTALTEVAGIVQDSPTIRAVGVNCCDPADAILALGVLGAAGVPLLAYPNIGEVWDARARRWTGSRRPGPGILEVAPALATAGARLIGGCCGVTPRHITQIASGLRASGTPGDVAGA</sequence>
<dbReference type="EC" id="2.1.1.10" evidence="7"/>